<dbReference type="EC" id="3.1.3.-" evidence="1"/>
<evidence type="ECO:0000256" key="1">
    <source>
        <dbReference type="PIRNR" id="PIRNR004682"/>
    </source>
</evidence>
<feature type="binding site" evidence="3">
    <location>
        <position position="82"/>
    </location>
    <ligand>
        <name>Zn(2+)</name>
        <dbReference type="ChEBI" id="CHEBI:29105"/>
    </ligand>
</feature>
<dbReference type="Gene3D" id="3.40.50.1000">
    <property type="entry name" value="HAD superfamily/HAD-like"/>
    <property type="match status" value="1"/>
</dbReference>
<keyword evidence="3" id="KW-0479">Metal-binding</keyword>
<keyword evidence="3" id="KW-0862">Zinc</keyword>
<keyword evidence="1 4" id="KW-0378">Hydrolase</keyword>
<dbReference type="GO" id="GO:0005737">
    <property type="term" value="C:cytoplasm"/>
    <property type="evidence" value="ECO:0007669"/>
    <property type="project" value="UniProtKB-SubCell"/>
</dbReference>
<dbReference type="InterPro" id="IPR006549">
    <property type="entry name" value="HAD-SF_hydro_IIIA"/>
</dbReference>
<dbReference type="InterPro" id="IPR036412">
    <property type="entry name" value="HAD-like_sf"/>
</dbReference>
<feature type="binding site" evidence="3">
    <location>
        <position position="84"/>
    </location>
    <ligand>
        <name>Zn(2+)</name>
        <dbReference type="ChEBI" id="CHEBI:29105"/>
    </ligand>
</feature>
<dbReference type="AlphaFoldDB" id="A0A554A247"/>
<accession>A0A554A247</accession>
<feature type="active site" description="Nucleophile" evidence="2">
    <location>
        <position position="11"/>
    </location>
</feature>
<keyword evidence="1" id="KW-0119">Carbohydrate metabolism</keyword>
<keyword evidence="5" id="KW-1185">Reference proteome</keyword>
<feature type="binding site" evidence="3">
    <location>
        <position position="13"/>
    </location>
    <ligand>
        <name>Mg(2+)</name>
        <dbReference type="ChEBI" id="CHEBI:18420"/>
    </ligand>
</feature>
<dbReference type="RefSeq" id="WP_143847292.1">
    <property type="nucleotide sequence ID" value="NZ_VLXZ01000002.1"/>
</dbReference>
<dbReference type="Pfam" id="PF13242">
    <property type="entry name" value="Hydrolase_like"/>
    <property type="match status" value="1"/>
</dbReference>
<dbReference type="GO" id="GO:0016791">
    <property type="term" value="F:phosphatase activity"/>
    <property type="evidence" value="ECO:0007669"/>
    <property type="project" value="InterPro"/>
</dbReference>
<evidence type="ECO:0000256" key="3">
    <source>
        <dbReference type="PIRSR" id="PIRSR004682-4"/>
    </source>
</evidence>
<keyword evidence="1" id="KW-0963">Cytoplasm</keyword>
<protein>
    <recommendedName>
        <fullName evidence="1">D,D-heptose 1,7-bisphosphate phosphatase</fullName>
        <ecNumber evidence="1">3.1.3.-</ecNumber>
    </recommendedName>
</protein>
<dbReference type="GO" id="GO:0046872">
    <property type="term" value="F:metal ion binding"/>
    <property type="evidence" value="ECO:0007669"/>
    <property type="project" value="UniProtKB-KW"/>
</dbReference>
<feature type="binding site" evidence="3">
    <location>
        <position position="119"/>
    </location>
    <ligand>
        <name>Mg(2+)</name>
        <dbReference type="ChEBI" id="CHEBI:18420"/>
    </ligand>
</feature>
<feature type="active site" description="Proton donor" evidence="2">
    <location>
        <position position="13"/>
    </location>
</feature>
<comment type="caution">
    <text evidence="4">The sequence shown here is derived from an EMBL/GenBank/DDBJ whole genome shotgun (WGS) entry which is preliminary data.</text>
</comment>
<dbReference type="PIRSF" id="PIRSF004682">
    <property type="entry name" value="GmhB"/>
    <property type="match status" value="1"/>
</dbReference>
<comment type="cofactor">
    <cofactor evidence="3">
        <name>Zn(2+)</name>
        <dbReference type="ChEBI" id="CHEBI:29105"/>
    </cofactor>
</comment>
<proteinExistence type="inferred from homology"/>
<dbReference type="OrthoDB" id="9801899at2"/>
<feature type="binding site" evidence="3">
    <location>
        <position position="11"/>
    </location>
    <ligand>
        <name>Mg(2+)</name>
        <dbReference type="ChEBI" id="CHEBI:18420"/>
    </ligand>
</feature>
<gene>
    <name evidence="4" type="ORF">FN960_04385</name>
</gene>
<dbReference type="PANTHER" id="PTHR42891:SF1">
    <property type="entry name" value="D-GLYCERO-BETA-D-MANNO-HEPTOSE-1,7-BISPHOSPHATE 7-PHOSPHATASE"/>
    <property type="match status" value="1"/>
</dbReference>
<feature type="binding site" evidence="3">
    <location>
        <position position="90"/>
    </location>
    <ligand>
        <name>Zn(2+)</name>
        <dbReference type="ChEBI" id="CHEBI:29105"/>
    </ligand>
</feature>
<evidence type="ECO:0000313" key="4">
    <source>
        <dbReference type="EMBL" id="TSB47760.1"/>
    </source>
</evidence>
<dbReference type="SUPFAM" id="SSF56784">
    <property type="entry name" value="HAD-like"/>
    <property type="match status" value="1"/>
</dbReference>
<keyword evidence="3" id="KW-0460">Magnesium</keyword>
<comment type="similarity">
    <text evidence="1">Belongs to the gmhB family.</text>
</comment>
<evidence type="ECO:0000256" key="2">
    <source>
        <dbReference type="PIRSR" id="PIRSR004682-1"/>
    </source>
</evidence>
<sequence>MIEDLQAVFIDRDGTLGGDGHFIHPKDFAPYSFSRGALNKLKHHHIKILALTNQHNISKGKATEEDFRHEFKELGFDDSFICPHNPADACSCHKPETGLLLEAAEKYHLDLTKTVVIGDVGSTDMLAAHRVGAVKVLVSTGWGGRSNSDYRHTWSEVEADYYARDLADAVDWVLKQWL</sequence>
<name>A0A554A247_9BACI</name>
<reference evidence="4 5" key="1">
    <citation type="submission" date="2019-07" db="EMBL/GenBank/DDBJ databases">
        <authorList>
            <person name="Park Y.J."/>
            <person name="Jeong S.E."/>
            <person name="Jung H.S."/>
        </authorList>
    </citation>
    <scope>NUCLEOTIDE SEQUENCE [LARGE SCALE GENOMIC DNA]</scope>
    <source>
        <strain evidence="5">P16(2019)</strain>
    </source>
</reference>
<comment type="subcellular location">
    <subcellularLocation>
        <location evidence="1">Cytoplasm</location>
    </subcellularLocation>
</comment>
<dbReference type="NCBIfam" id="TIGR01662">
    <property type="entry name" value="HAD-SF-IIIA"/>
    <property type="match status" value="1"/>
</dbReference>
<comment type="cofactor">
    <cofactor evidence="3">
        <name>Mg(2+)</name>
        <dbReference type="ChEBI" id="CHEBI:18420"/>
    </cofactor>
</comment>
<dbReference type="EMBL" id="VLXZ01000002">
    <property type="protein sequence ID" value="TSB47760.1"/>
    <property type="molecule type" value="Genomic_DNA"/>
</dbReference>
<dbReference type="GO" id="GO:0005975">
    <property type="term" value="P:carbohydrate metabolic process"/>
    <property type="evidence" value="ECO:0007669"/>
    <property type="project" value="InterPro"/>
</dbReference>
<feature type="binding site" evidence="3">
    <location>
        <position position="92"/>
    </location>
    <ligand>
        <name>Zn(2+)</name>
        <dbReference type="ChEBI" id="CHEBI:29105"/>
    </ligand>
</feature>
<dbReference type="InterPro" id="IPR004446">
    <property type="entry name" value="Heptose_bisP_phosphatase"/>
</dbReference>
<evidence type="ECO:0000313" key="5">
    <source>
        <dbReference type="Proteomes" id="UP000318521"/>
    </source>
</evidence>
<dbReference type="InterPro" id="IPR023214">
    <property type="entry name" value="HAD_sf"/>
</dbReference>
<organism evidence="4 5">
    <name type="scientific">Alkalicoccobacillus porphyridii</name>
    <dbReference type="NCBI Taxonomy" id="2597270"/>
    <lineage>
        <taxon>Bacteria</taxon>
        <taxon>Bacillati</taxon>
        <taxon>Bacillota</taxon>
        <taxon>Bacilli</taxon>
        <taxon>Bacillales</taxon>
        <taxon>Bacillaceae</taxon>
        <taxon>Alkalicoccobacillus</taxon>
    </lineage>
</organism>
<dbReference type="PANTHER" id="PTHR42891">
    <property type="entry name" value="D-GLYCERO-BETA-D-MANNO-HEPTOSE-1,7-BISPHOSPHATE 7-PHOSPHATASE"/>
    <property type="match status" value="1"/>
</dbReference>
<dbReference type="Proteomes" id="UP000318521">
    <property type="component" value="Unassembled WGS sequence"/>
</dbReference>